<gene>
    <name evidence="2" type="ORF">MKZ38_006898</name>
</gene>
<organism evidence="2 3">
    <name type="scientific">Zalerion maritima</name>
    <dbReference type="NCBI Taxonomy" id="339359"/>
    <lineage>
        <taxon>Eukaryota</taxon>
        <taxon>Fungi</taxon>
        <taxon>Dikarya</taxon>
        <taxon>Ascomycota</taxon>
        <taxon>Pezizomycotina</taxon>
        <taxon>Sordariomycetes</taxon>
        <taxon>Lulworthiomycetidae</taxon>
        <taxon>Lulworthiales</taxon>
        <taxon>Lulworthiaceae</taxon>
        <taxon>Zalerion</taxon>
    </lineage>
</organism>
<sequence length="381" mass="42957">MKIHSTPQSLSLVLQYLQQVVMPDLTSKDAVASARIIQSILEDLLKRHGPSADLLLSISADSESLEKAMAHTLGRPASQQNGIKPIPAESFDVLADRYEHLVDWVVKLCIDLSSSDNPNAPALLRRAAEWEYSYYEILPTVENKSYYDNVQTSKTQAPILSKEYLERFLQEKRGPLQVCHLQRLTGEHGKQTYIATVKLGNGKTEVVIRKEDEAPIMMRGIFMLVQDIPLDAFSEFFEFAGESVAKVRQCTIESRYRRNLEHWEQYISDVGRLPSSSRWRAPFDIVAYLEIDSCSNRGGSVTMELVTGEKFEIQCTPVAKSFVCWHRGIASTDRICEFRAVGEKKEFKGVVDFESSCNVHQGSRKPRTLMGGIIDDGFTPS</sequence>
<evidence type="ECO:0000259" key="1">
    <source>
        <dbReference type="Pfam" id="PF23212"/>
    </source>
</evidence>
<reference evidence="2" key="1">
    <citation type="submission" date="2022-07" db="EMBL/GenBank/DDBJ databases">
        <title>Draft genome sequence of Zalerion maritima ATCC 34329, a (micro)plastics degrading marine fungus.</title>
        <authorList>
            <person name="Paco A."/>
            <person name="Goncalves M.F.M."/>
            <person name="Rocha-Santos T.A.P."/>
            <person name="Alves A."/>
        </authorList>
    </citation>
    <scope>NUCLEOTIDE SEQUENCE</scope>
    <source>
        <strain evidence="2">ATCC 34329</strain>
    </source>
</reference>
<evidence type="ECO:0000313" key="3">
    <source>
        <dbReference type="Proteomes" id="UP001201980"/>
    </source>
</evidence>
<keyword evidence="3" id="KW-1185">Reference proteome</keyword>
<dbReference type="InterPro" id="IPR055492">
    <property type="entry name" value="DUF7064"/>
</dbReference>
<dbReference type="AlphaFoldDB" id="A0AAD5RJ07"/>
<keyword evidence="2" id="KW-0808">Transferase</keyword>
<dbReference type="Proteomes" id="UP001201980">
    <property type="component" value="Unassembled WGS sequence"/>
</dbReference>
<dbReference type="EMBL" id="JAKWBI020000427">
    <property type="protein sequence ID" value="KAJ2895099.1"/>
    <property type="molecule type" value="Genomic_DNA"/>
</dbReference>
<keyword evidence="2" id="KW-0418">Kinase</keyword>
<proteinExistence type="predicted"/>
<evidence type="ECO:0000313" key="2">
    <source>
        <dbReference type="EMBL" id="KAJ2895099.1"/>
    </source>
</evidence>
<dbReference type="Pfam" id="PF23212">
    <property type="entry name" value="DUF7064"/>
    <property type="match status" value="1"/>
</dbReference>
<protein>
    <submittedName>
        <fullName evidence="2">Kinase-like protein</fullName>
    </submittedName>
</protein>
<dbReference type="GO" id="GO:0016301">
    <property type="term" value="F:kinase activity"/>
    <property type="evidence" value="ECO:0007669"/>
    <property type="project" value="UniProtKB-KW"/>
</dbReference>
<name>A0AAD5RJ07_9PEZI</name>
<feature type="domain" description="DUF7064" evidence="1">
    <location>
        <begin position="283"/>
        <end position="357"/>
    </location>
</feature>
<accession>A0AAD5RJ07</accession>
<comment type="caution">
    <text evidence="2">The sequence shown here is derived from an EMBL/GenBank/DDBJ whole genome shotgun (WGS) entry which is preliminary data.</text>
</comment>